<dbReference type="PANTHER" id="PTHR36919">
    <property type="entry name" value="BLR1215 PROTEIN"/>
    <property type="match status" value="1"/>
</dbReference>
<dbReference type="Proteomes" id="UP001142175">
    <property type="component" value="Unassembled WGS sequence"/>
</dbReference>
<gene>
    <name evidence="3" type="ORF">NU887_01055</name>
</gene>
<feature type="chain" id="PRO_5040899952" evidence="1">
    <location>
        <begin position="23"/>
        <end position="142"/>
    </location>
</feature>
<dbReference type="AlphaFoldDB" id="A0A9X2P2E3"/>
<dbReference type="EMBL" id="JANSUY010000001">
    <property type="protein sequence ID" value="MCR9013597.1"/>
    <property type="molecule type" value="Genomic_DNA"/>
</dbReference>
<evidence type="ECO:0000256" key="1">
    <source>
        <dbReference type="SAM" id="SignalP"/>
    </source>
</evidence>
<dbReference type="RefSeq" id="WP_258421497.1">
    <property type="nucleotide sequence ID" value="NZ_JANSUY010000001.1"/>
</dbReference>
<feature type="signal peptide" evidence="1">
    <location>
        <begin position="1"/>
        <end position="22"/>
    </location>
</feature>
<accession>A0A9X2P2E3</accession>
<keyword evidence="4" id="KW-1185">Reference proteome</keyword>
<organism evidence="3 4">
    <name type="scientific">Aquiflexum gelatinilyticum</name>
    <dbReference type="NCBI Taxonomy" id="2961943"/>
    <lineage>
        <taxon>Bacteria</taxon>
        <taxon>Pseudomonadati</taxon>
        <taxon>Bacteroidota</taxon>
        <taxon>Cytophagia</taxon>
        <taxon>Cytophagales</taxon>
        <taxon>Cyclobacteriaceae</taxon>
        <taxon>Aquiflexum</taxon>
    </lineage>
</organism>
<name>A0A9X2P2E3_9BACT</name>
<dbReference type="Gene3D" id="2.40.128.520">
    <property type="match status" value="1"/>
</dbReference>
<proteinExistence type="predicted"/>
<feature type="domain" description="DUF2147" evidence="2">
    <location>
        <begin position="28"/>
        <end position="139"/>
    </location>
</feature>
<sequence>MEKVNKVIITIFLVIAAFQAHAQESINGIWLTEEGNSKVEIYQKGDKSFGKVVWLEQPTDQNGNPVTDRNNPNKDLRNRQVLGIDMLKDLQYRNGKWYGKIYAPKRGLELDVVLVGLGKEKLELNVSYRGFTRKQTWTRSTL</sequence>
<evidence type="ECO:0000259" key="2">
    <source>
        <dbReference type="Pfam" id="PF09917"/>
    </source>
</evidence>
<comment type="caution">
    <text evidence="3">The sequence shown here is derived from an EMBL/GenBank/DDBJ whole genome shotgun (WGS) entry which is preliminary data.</text>
</comment>
<dbReference type="InterPro" id="IPR019223">
    <property type="entry name" value="DUF2147"/>
</dbReference>
<reference evidence="3" key="1">
    <citation type="submission" date="2022-08" db="EMBL/GenBank/DDBJ databases">
        <authorList>
            <person name="Zhang D."/>
        </authorList>
    </citation>
    <scope>NUCLEOTIDE SEQUENCE</scope>
    <source>
        <strain evidence="3">XJ19-11</strain>
    </source>
</reference>
<dbReference type="Pfam" id="PF09917">
    <property type="entry name" value="DUF2147"/>
    <property type="match status" value="1"/>
</dbReference>
<keyword evidence="1" id="KW-0732">Signal</keyword>
<evidence type="ECO:0000313" key="4">
    <source>
        <dbReference type="Proteomes" id="UP001142175"/>
    </source>
</evidence>
<protein>
    <submittedName>
        <fullName evidence="3">DUF2147 domain-containing protein</fullName>
    </submittedName>
</protein>
<dbReference type="PANTHER" id="PTHR36919:SF2">
    <property type="entry name" value="BLL6627 PROTEIN"/>
    <property type="match status" value="1"/>
</dbReference>
<evidence type="ECO:0000313" key="3">
    <source>
        <dbReference type="EMBL" id="MCR9013597.1"/>
    </source>
</evidence>